<feature type="compositionally biased region" description="Basic and acidic residues" evidence="1">
    <location>
        <begin position="93"/>
        <end position="102"/>
    </location>
</feature>
<reference evidence="2" key="1">
    <citation type="submission" date="2023-03" db="EMBL/GenBank/DDBJ databases">
        <title>Massive genome expansion in bonnet fungi (Mycena s.s.) driven by repeated elements and novel gene families across ecological guilds.</title>
        <authorList>
            <consortium name="Lawrence Berkeley National Laboratory"/>
            <person name="Harder C.B."/>
            <person name="Miyauchi S."/>
            <person name="Viragh M."/>
            <person name="Kuo A."/>
            <person name="Thoen E."/>
            <person name="Andreopoulos B."/>
            <person name="Lu D."/>
            <person name="Skrede I."/>
            <person name="Drula E."/>
            <person name="Henrissat B."/>
            <person name="Morin E."/>
            <person name="Kohler A."/>
            <person name="Barry K."/>
            <person name="LaButti K."/>
            <person name="Morin E."/>
            <person name="Salamov A."/>
            <person name="Lipzen A."/>
            <person name="Mereny Z."/>
            <person name="Hegedus B."/>
            <person name="Baldrian P."/>
            <person name="Stursova M."/>
            <person name="Weitz H."/>
            <person name="Taylor A."/>
            <person name="Grigoriev I.V."/>
            <person name="Nagy L.G."/>
            <person name="Martin F."/>
            <person name="Kauserud H."/>
        </authorList>
    </citation>
    <scope>NUCLEOTIDE SEQUENCE</scope>
    <source>
        <strain evidence="2">CBHHK188m</strain>
    </source>
</reference>
<feature type="region of interest" description="Disordered" evidence="1">
    <location>
        <begin position="40"/>
        <end position="103"/>
    </location>
</feature>
<dbReference type="EMBL" id="JARJLG010000005">
    <property type="protein sequence ID" value="KAJ7780671.1"/>
    <property type="molecule type" value="Genomic_DNA"/>
</dbReference>
<organism evidence="2 3">
    <name type="scientific">Mycena maculata</name>
    <dbReference type="NCBI Taxonomy" id="230809"/>
    <lineage>
        <taxon>Eukaryota</taxon>
        <taxon>Fungi</taxon>
        <taxon>Dikarya</taxon>
        <taxon>Basidiomycota</taxon>
        <taxon>Agaricomycotina</taxon>
        <taxon>Agaricomycetes</taxon>
        <taxon>Agaricomycetidae</taxon>
        <taxon>Agaricales</taxon>
        <taxon>Marasmiineae</taxon>
        <taxon>Mycenaceae</taxon>
        <taxon>Mycena</taxon>
    </lineage>
</organism>
<comment type="caution">
    <text evidence="2">The sequence shown here is derived from an EMBL/GenBank/DDBJ whole genome shotgun (WGS) entry which is preliminary data.</text>
</comment>
<dbReference type="Proteomes" id="UP001215280">
    <property type="component" value="Unassembled WGS sequence"/>
</dbReference>
<sequence length="149" mass="15930">MTNTKRTPQGNHLLSACGNTHNADLEAEFFLKDPEREPHYPGVISTLPRDVSNSPVTEVRNPAGSGTMQGEQRDGDCRGRRVPSEVPGGTIESPERAESIERRGKRGISIWGAAQQCGGGGGEGERSGGDAGSYFIWGWECSVGSDLLM</sequence>
<evidence type="ECO:0000313" key="3">
    <source>
        <dbReference type="Proteomes" id="UP001215280"/>
    </source>
</evidence>
<accession>A0AAD7NYS2</accession>
<evidence type="ECO:0000256" key="1">
    <source>
        <dbReference type="SAM" id="MobiDB-lite"/>
    </source>
</evidence>
<evidence type="ECO:0000313" key="2">
    <source>
        <dbReference type="EMBL" id="KAJ7780671.1"/>
    </source>
</evidence>
<proteinExistence type="predicted"/>
<name>A0AAD7NYS2_9AGAR</name>
<keyword evidence="3" id="KW-1185">Reference proteome</keyword>
<feature type="compositionally biased region" description="Basic and acidic residues" evidence="1">
    <location>
        <begin position="71"/>
        <end position="83"/>
    </location>
</feature>
<protein>
    <submittedName>
        <fullName evidence="2">Uncharacterized protein</fullName>
    </submittedName>
</protein>
<dbReference type="PROSITE" id="PS51257">
    <property type="entry name" value="PROKAR_LIPOPROTEIN"/>
    <property type="match status" value="1"/>
</dbReference>
<dbReference type="AlphaFoldDB" id="A0AAD7NYS2"/>
<gene>
    <name evidence="2" type="ORF">DFH07DRAFT_765188</name>
</gene>